<dbReference type="CDD" id="cd13127">
    <property type="entry name" value="MATE_tuaB_like"/>
    <property type="match status" value="1"/>
</dbReference>
<dbReference type="Proteomes" id="UP000420707">
    <property type="component" value="Unassembled WGS sequence"/>
</dbReference>
<feature type="transmembrane region" description="Helical" evidence="7">
    <location>
        <begin position="318"/>
        <end position="334"/>
    </location>
</feature>
<feature type="transmembrane region" description="Helical" evidence="7">
    <location>
        <begin position="81"/>
        <end position="100"/>
    </location>
</feature>
<accession>A0AAW9TDN8</accession>
<keyword evidence="3" id="KW-1003">Cell membrane</keyword>
<proteinExistence type="inferred from homology"/>
<dbReference type="AlphaFoldDB" id="A0AAW9TDN8"/>
<organism evidence="8 9">
    <name type="scientific">Segatella copri</name>
    <dbReference type="NCBI Taxonomy" id="165179"/>
    <lineage>
        <taxon>Bacteria</taxon>
        <taxon>Pseudomonadati</taxon>
        <taxon>Bacteroidota</taxon>
        <taxon>Bacteroidia</taxon>
        <taxon>Bacteroidales</taxon>
        <taxon>Prevotellaceae</taxon>
        <taxon>Segatella</taxon>
    </lineage>
</organism>
<dbReference type="RefSeq" id="WP_153114448.1">
    <property type="nucleotide sequence ID" value="NZ_VZCR01000056.1"/>
</dbReference>
<dbReference type="InterPro" id="IPR050833">
    <property type="entry name" value="Poly_Biosynth_Transport"/>
</dbReference>
<comment type="similarity">
    <text evidence="2">Belongs to the polysaccharide synthase family.</text>
</comment>
<feature type="transmembrane region" description="Helical" evidence="7">
    <location>
        <begin position="442"/>
        <end position="459"/>
    </location>
</feature>
<dbReference type="PANTHER" id="PTHR30250">
    <property type="entry name" value="PST FAMILY PREDICTED COLANIC ACID TRANSPORTER"/>
    <property type="match status" value="1"/>
</dbReference>
<comment type="caution">
    <text evidence="8">The sequence shown here is derived from an EMBL/GenBank/DDBJ whole genome shotgun (WGS) entry which is preliminary data.</text>
</comment>
<evidence type="ECO:0000256" key="6">
    <source>
        <dbReference type="ARBA" id="ARBA00023136"/>
    </source>
</evidence>
<evidence type="ECO:0000313" key="8">
    <source>
        <dbReference type="EMBL" id="MQN32204.1"/>
    </source>
</evidence>
<evidence type="ECO:0000256" key="7">
    <source>
        <dbReference type="SAM" id="Phobius"/>
    </source>
</evidence>
<feature type="transmembrane region" description="Helical" evidence="7">
    <location>
        <begin position="287"/>
        <end position="306"/>
    </location>
</feature>
<evidence type="ECO:0000256" key="2">
    <source>
        <dbReference type="ARBA" id="ARBA00007430"/>
    </source>
</evidence>
<dbReference type="PANTHER" id="PTHR30250:SF10">
    <property type="entry name" value="LIPOPOLYSACCHARIDE BIOSYNTHESIS PROTEIN WZXC"/>
    <property type="match status" value="1"/>
</dbReference>
<feature type="transmembrane region" description="Helical" evidence="7">
    <location>
        <begin position="414"/>
        <end position="435"/>
    </location>
</feature>
<keyword evidence="6 7" id="KW-0472">Membrane</keyword>
<feature type="transmembrane region" description="Helical" evidence="7">
    <location>
        <begin position="144"/>
        <end position="165"/>
    </location>
</feature>
<feature type="transmembrane region" description="Helical" evidence="7">
    <location>
        <begin position="112"/>
        <end position="132"/>
    </location>
</feature>
<evidence type="ECO:0000256" key="4">
    <source>
        <dbReference type="ARBA" id="ARBA00022692"/>
    </source>
</evidence>
<sequence length="480" mass="53897">MSGNLKKKSVKGIAWSFVESASTKVIQFVIGIIMARLLMPADYGIVAIILVFITISQVFIDGGFATTLIQDKNKTERDYSTVFTFNVLISVIFYILLYITAPFISKFYNTDITIYLRVQSLGIIIYSLSSIHKIRMMVAVNFKAIAKVTVISSLLSGGIGVLFAYKGFGVWALIWQYITSAVMVTCMYTVTQRWKPVCFFDIKSFRRLFPFGMRLMAASIIDKIYSNLYPIIIGKYCNQVQLGFYSRAEQFTSMPAFTCVDVFARVTFPIMSSITDENQLISVYRKYISLSSFIIMPLLFALLALTKPLVLILLTEKWAGIIVLMQILCCGFLLEHISSINRNMVYVKGRADLALKLEIIKKTTAFLILVVSIPFGLIGLCIGKAIYGLLAMLLNSIFTKRLIGISILEQVKDFTPYLFMGVFSTLTALIPVYCLNNLYAELLLGGVTFASFYIGLAFITHNESLKEVYAIMIPKTSPNF</sequence>
<keyword evidence="5 7" id="KW-1133">Transmembrane helix</keyword>
<evidence type="ECO:0000256" key="3">
    <source>
        <dbReference type="ARBA" id="ARBA00022475"/>
    </source>
</evidence>
<dbReference type="Pfam" id="PF13440">
    <property type="entry name" value="Polysacc_synt_3"/>
    <property type="match status" value="1"/>
</dbReference>
<feature type="transmembrane region" description="Helical" evidence="7">
    <location>
        <begin position="45"/>
        <end position="69"/>
    </location>
</feature>
<evidence type="ECO:0000256" key="1">
    <source>
        <dbReference type="ARBA" id="ARBA00004651"/>
    </source>
</evidence>
<dbReference type="EMBL" id="VZCR01000056">
    <property type="protein sequence ID" value="MQN32204.1"/>
    <property type="molecule type" value="Genomic_DNA"/>
</dbReference>
<comment type="subcellular location">
    <subcellularLocation>
        <location evidence="1">Cell membrane</location>
        <topology evidence="1">Multi-pass membrane protein</topology>
    </subcellularLocation>
</comment>
<evidence type="ECO:0000256" key="5">
    <source>
        <dbReference type="ARBA" id="ARBA00022989"/>
    </source>
</evidence>
<feature type="transmembrane region" description="Helical" evidence="7">
    <location>
        <begin position="366"/>
        <end position="394"/>
    </location>
</feature>
<keyword evidence="4 7" id="KW-0812">Transmembrane</keyword>
<protein>
    <submittedName>
        <fullName evidence="8">Lipopolysaccharide biosynthesis protein</fullName>
    </submittedName>
</protein>
<reference evidence="9" key="1">
    <citation type="submission" date="2019-09" db="EMBL/GenBank/DDBJ databases">
        <title>Distinct polysaccharide growth profiles of human intestinal Prevotella copri isolates.</title>
        <authorList>
            <person name="Fehlner-Peach H."/>
            <person name="Magnabosco C."/>
            <person name="Raghavan V."/>
            <person name="Scher J.U."/>
            <person name="Tett A."/>
            <person name="Cox L.M."/>
            <person name="Gottsegen C."/>
            <person name="Watters A."/>
            <person name="Wiltshire- Gordon J.D."/>
            <person name="Segata N."/>
            <person name="Bonneau R."/>
            <person name="Littman D.R."/>
        </authorList>
    </citation>
    <scope>NUCLEOTIDE SEQUENCE [LARGE SCALE GENOMIC DNA]</scope>
    <source>
        <strain evidence="9">iAP146</strain>
    </source>
</reference>
<feature type="transmembrane region" description="Helical" evidence="7">
    <location>
        <begin position="21"/>
        <end position="39"/>
    </location>
</feature>
<gene>
    <name evidence="8" type="ORF">F7D90_09625</name>
</gene>
<evidence type="ECO:0000313" key="9">
    <source>
        <dbReference type="Proteomes" id="UP000420707"/>
    </source>
</evidence>
<feature type="transmembrane region" description="Helical" evidence="7">
    <location>
        <begin position="171"/>
        <end position="190"/>
    </location>
</feature>
<name>A0AAW9TDN8_9BACT</name>
<dbReference type="GO" id="GO:0005886">
    <property type="term" value="C:plasma membrane"/>
    <property type="evidence" value="ECO:0007669"/>
    <property type="project" value="UniProtKB-SubCell"/>
</dbReference>